<evidence type="ECO:0000256" key="5">
    <source>
        <dbReference type="ARBA" id="ARBA00022777"/>
    </source>
</evidence>
<evidence type="ECO:0000256" key="6">
    <source>
        <dbReference type="ARBA" id="ARBA00023012"/>
    </source>
</evidence>
<evidence type="ECO:0000313" key="10">
    <source>
        <dbReference type="EMBL" id="SFC23749.1"/>
    </source>
</evidence>
<dbReference type="PANTHER" id="PTHR45453:SF1">
    <property type="entry name" value="PHOSPHATE REGULON SENSOR PROTEIN PHOR"/>
    <property type="match status" value="1"/>
</dbReference>
<dbReference type="InterPro" id="IPR000014">
    <property type="entry name" value="PAS"/>
</dbReference>
<dbReference type="InterPro" id="IPR035965">
    <property type="entry name" value="PAS-like_dom_sf"/>
</dbReference>
<dbReference type="OrthoDB" id="9776727at2"/>
<evidence type="ECO:0000256" key="3">
    <source>
        <dbReference type="ARBA" id="ARBA00022553"/>
    </source>
</evidence>
<dbReference type="InterPro" id="IPR050351">
    <property type="entry name" value="BphY/WalK/GraS-like"/>
</dbReference>
<dbReference type="SMART" id="SM00388">
    <property type="entry name" value="HisKA"/>
    <property type="match status" value="1"/>
</dbReference>
<evidence type="ECO:0000256" key="7">
    <source>
        <dbReference type="ARBA" id="ARBA00023136"/>
    </source>
</evidence>
<evidence type="ECO:0000259" key="9">
    <source>
        <dbReference type="PROSITE" id="PS50112"/>
    </source>
</evidence>
<dbReference type="Gene3D" id="1.10.287.130">
    <property type="match status" value="1"/>
</dbReference>
<keyword evidence="6" id="KW-0902">Two-component regulatory system</keyword>
<keyword evidence="4" id="KW-0808">Transferase</keyword>
<evidence type="ECO:0000256" key="1">
    <source>
        <dbReference type="ARBA" id="ARBA00000085"/>
    </source>
</evidence>
<dbReference type="InterPro" id="IPR036890">
    <property type="entry name" value="HATPase_C_sf"/>
</dbReference>
<organism evidence="10 11">
    <name type="scientific">Pseudoalteromonas denitrificans DSM 6059</name>
    <dbReference type="NCBI Taxonomy" id="1123010"/>
    <lineage>
        <taxon>Bacteria</taxon>
        <taxon>Pseudomonadati</taxon>
        <taxon>Pseudomonadota</taxon>
        <taxon>Gammaproteobacteria</taxon>
        <taxon>Alteromonadales</taxon>
        <taxon>Pseudoalteromonadaceae</taxon>
        <taxon>Pseudoalteromonas</taxon>
    </lineage>
</organism>
<dbReference type="PRINTS" id="PR00344">
    <property type="entry name" value="BCTRLSENSOR"/>
</dbReference>
<dbReference type="Pfam" id="PF02518">
    <property type="entry name" value="HATPase_c"/>
    <property type="match status" value="1"/>
</dbReference>
<dbReference type="InterPro" id="IPR003661">
    <property type="entry name" value="HisK_dim/P_dom"/>
</dbReference>
<sequence>MALAQVFQNDYSSAQYNPCLMQESYVGELNELRQQSSWLNHLVDTLPAGVIVLDGRGMIARANQIAIDMLGEPLKGEKWLSIIQRSFCPKQDDGHEVSLKDGRRVKLNISPLSPEPGQLILMTDLTETRLLQERLAHMQRLGALGKMVASLAHQVRTPLSAAMLYADHLGNQNLQAHSRDKFHLKLMSRLQDLETQVNDMLLFAKSGEQQVVEKVSMQQLLTEVKASSEAMVLQHQGQLCIELPEPDIEITGNKTALASAIANLIHNSIQVKGQGAKIILSAKRDELEADMVCICVSDNGPGVPKELMSKIFEPFFTTKSQGTGLGLAVVNAVAASHQGKVSLMQDQIEGAAFNIHLPIFSIQTAMKNPIKDDS</sequence>
<dbReference type="Pfam" id="PF13188">
    <property type="entry name" value="PAS_8"/>
    <property type="match status" value="1"/>
</dbReference>
<feature type="domain" description="PAS" evidence="9">
    <location>
        <begin position="35"/>
        <end position="71"/>
    </location>
</feature>
<comment type="catalytic activity">
    <reaction evidence="1">
        <text>ATP + protein L-histidine = ADP + protein N-phospho-L-histidine.</text>
        <dbReference type="EC" id="2.7.13.3"/>
    </reaction>
</comment>
<dbReference type="Pfam" id="PF00512">
    <property type="entry name" value="HisKA"/>
    <property type="match status" value="1"/>
</dbReference>
<dbReference type="GO" id="GO:0000155">
    <property type="term" value="F:phosphorelay sensor kinase activity"/>
    <property type="evidence" value="ECO:0007669"/>
    <property type="project" value="InterPro"/>
</dbReference>
<dbReference type="InterPro" id="IPR005467">
    <property type="entry name" value="His_kinase_dom"/>
</dbReference>
<dbReference type="Gene3D" id="3.30.450.20">
    <property type="entry name" value="PAS domain"/>
    <property type="match status" value="1"/>
</dbReference>
<dbReference type="STRING" id="1123010.SAMN02745724_01221"/>
<keyword evidence="7" id="KW-0472">Membrane</keyword>
<evidence type="ECO:0000256" key="4">
    <source>
        <dbReference type="ARBA" id="ARBA00022679"/>
    </source>
</evidence>
<dbReference type="GO" id="GO:0004721">
    <property type="term" value="F:phosphoprotein phosphatase activity"/>
    <property type="evidence" value="ECO:0007669"/>
    <property type="project" value="TreeGrafter"/>
</dbReference>
<dbReference type="SUPFAM" id="SSF55785">
    <property type="entry name" value="PYP-like sensor domain (PAS domain)"/>
    <property type="match status" value="1"/>
</dbReference>
<feature type="domain" description="Histidine kinase" evidence="8">
    <location>
        <begin position="150"/>
        <end position="361"/>
    </location>
</feature>
<dbReference type="Proteomes" id="UP000198862">
    <property type="component" value="Unassembled WGS sequence"/>
</dbReference>
<name>A0A1I1HHX1_9GAMM</name>
<evidence type="ECO:0000259" key="8">
    <source>
        <dbReference type="PROSITE" id="PS50109"/>
    </source>
</evidence>
<dbReference type="SMART" id="SM00387">
    <property type="entry name" value="HATPase_c"/>
    <property type="match status" value="1"/>
</dbReference>
<dbReference type="InterPro" id="IPR036097">
    <property type="entry name" value="HisK_dim/P_sf"/>
</dbReference>
<keyword evidence="11" id="KW-1185">Reference proteome</keyword>
<dbReference type="CDD" id="cd00075">
    <property type="entry name" value="HATPase"/>
    <property type="match status" value="1"/>
</dbReference>
<keyword evidence="3" id="KW-0597">Phosphoprotein</keyword>
<dbReference type="EMBL" id="FOLO01000006">
    <property type="protein sequence ID" value="SFC23749.1"/>
    <property type="molecule type" value="Genomic_DNA"/>
</dbReference>
<evidence type="ECO:0000256" key="2">
    <source>
        <dbReference type="ARBA" id="ARBA00012438"/>
    </source>
</evidence>
<dbReference type="CDD" id="cd00082">
    <property type="entry name" value="HisKA"/>
    <property type="match status" value="1"/>
</dbReference>
<dbReference type="Gene3D" id="3.30.565.10">
    <property type="entry name" value="Histidine kinase-like ATPase, C-terminal domain"/>
    <property type="match status" value="1"/>
</dbReference>
<dbReference type="GO" id="GO:0016036">
    <property type="term" value="P:cellular response to phosphate starvation"/>
    <property type="evidence" value="ECO:0007669"/>
    <property type="project" value="TreeGrafter"/>
</dbReference>
<dbReference type="EC" id="2.7.13.3" evidence="2"/>
<proteinExistence type="predicted"/>
<dbReference type="SUPFAM" id="SSF47384">
    <property type="entry name" value="Homodimeric domain of signal transducing histidine kinase"/>
    <property type="match status" value="1"/>
</dbReference>
<dbReference type="InterPro" id="IPR003594">
    <property type="entry name" value="HATPase_dom"/>
</dbReference>
<dbReference type="RefSeq" id="WP_091981918.1">
    <property type="nucleotide sequence ID" value="NZ_FOLO01000006.1"/>
</dbReference>
<dbReference type="AlphaFoldDB" id="A0A1I1HHX1"/>
<reference evidence="10 11" key="1">
    <citation type="submission" date="2016-10" db="EMBL/GenBank/DDBJ databases">
        <authorList>
            <person name="de Groot N.N."/>
        </authorList>
    </citation>
    <scope>NUCLEOTIDE SEQUENCE [LARGE SCALE GENOMIC DNA]</scope>
    <source>
        <strain evidence="10 11">DSM 6059</strain>
    </source>
</reference>
<dbReference type="PROSITE" id="PS50112">
    <property type="entry name" value="PAS"/>
    <property type="match status" value="1"/>
</dbReference>
<evidence type="ECO:0000313" key="11">
    <source>
        <dbReference type="Proteomes" id="UP000198862"/>
    </source>
</evidence>
<dbReference type="PANTHER" id="PTHR45453">
    <property type="entry name" value="PHOSPHATE REGULON SENSOR PROTEIN PHOR"/>
    <property type="match status" value="1"/>
</dbReference>
<accession>A0A1I1HHX1</accession>
<protein>
    <recommendedName>
        <fullName evidence="2">histidine kinase</fullName>
        <ecNumber evidence="2">2.7.13.3</ecNumber>
    </recommendedName>
</protein>
<dbReference type="InterPro" id="IPR004358">
    <property type="entry name" value="Sig_transdc_His_kin-like_C"/>
</dbReference>
<dbReference type="GO" id="GO:0005886">
    <property type="term" value="C:plasma membrane"/>
    <property type="evidence" value="ECO:0007669"/>
    <property type="project" value="TreeGrafter"/>
</dbReference>
<dbReference type="SUPFAM" id="SSF55874">
    <property type="entry name" value="ATPase domain of HSP90 chaperone/DNA topoisomerase II/histidine kinase"/>
    <property type="match status" value="1"/>
</dbReference>
<gene>
    <name evidence="10" type="ORF">SAMN02745724_01221</name>
</gene>
<keyword evidence="5 10" id="KW-0418">Kinase</keyword>
<dbReference type="PROSITE" id="PS50109">
    <property type="entry name" value="HIS_KIN"/>
    <property type="match status" value="1"/>
</dbReference>